<dbReference type="Proteomes" id="UP001386955">
    <property type="component" value="Unassembled WGS sequence"/>
</dbReference>
<organism evidence="3 4">
    <name type="scientific">Psophocarpus tetragonolobus</name>
    <name type="common">Winged bean</name>
    <name type="synonym">Dolichos tetragonolobus</name>
    <dbReference type="NCBI Taxonomy" id="3891"/>
    <lineage>
        <taxon>Eukaryota</taxon>
        <taxon>Viridiplantae</taxon>
        <taxon>Streptophyta</taxon>
        <taxon>Embryophyta</taxon>
        <taxon>Tracheophyta</taxon>
        <taxon>Spermatophyta</taxon>
        <taxon>Magnoliopsida</taxon>
        <taxon>eudicotyledons</taxon>
        <taxon>Gunneridae</taxon>
        <taxon>Pentapetalae</taxon>
        <taxon>rosids</taxon>
        <taxon>fabids</taxon>
        <taxon>Fabales</taxon>
        <taxon>Fabaceae</taxon>
        <taxon>Papilionoideae</taxon>
        <taxon>50 kb inversion clade</taxon>
        <taxon>NPAAA clade</taxon>
        <taxon>indigoferoid/millettioid clade</taxon>
        <taxon>Phaseoleae</taxon>
        <taxon>Psophocarpus</taxon>
    </lineage>
</organism>
<sequence>MGYPDLVRDTGTEGQIVGLTELPVWLRGMLLYRVPWSDRRQQFVKQIPGKIHFHVFPYPVWVPDAEVSHWTNLHWDGFQITALKCQYSSIRHLRIQPDSFDKLVYLNKHQNSPKRLNVASVVGGHLVNQTKQIGLHVSWSEVKQPNVEIEDPDLSGSVSRYRLFASWTVGTISGNPTAKGDSSLTPTGCKTPVDATPFLIISKIGCPFPLSLRRKKVDPMAARKKGDLVLYSGDLFPTEARKPPSCPRSHSVNRKGKPTHPSAPLVDRCGFTKRLSTVHSR</sequence>
<evidence type="ECO:0000313" key="2">
    <source>
        <dbReference type="EMBL" id="KAK7370577.1"/>
    </source>
</evidence>
<feature type="region of interest" description="Disordered" evidence="1">
    <location>
        <begin position="240"/>
        <end position="266"/>
    </location>
</feature>
<evidence type="ECO:0000313" key="3">
    <source>
        <dbReference type="EMBL" id="KAK7375882.1"/>
    </source>
</evidence>
<dbReference type="AlphaFoldDB" id="A0AAN9NN97"/>
<dbReference type="EMBL" id="JAYMYS010000171">
    <property type="protein sequence ID" value="KAK7370577.1"/>
    <property type="molecule type" value="Genomic_DNA"/>
</dbReference>
<evidence type="ECO:0000256" key="1">
    <source>
        <dbReference type="SAM" id="MobiDB-lite"/>
    </source>
</evidence>
<gene>
    <name evidence="3" type="ORF">VNO78_35197</name>
    <name evidence="2" type="ORF">VNO78_37479</name>
</gene>
<comment type="caution">
    <text evidence="3">The sequence shown here is derived from an EMBL/GenBank/DDBJ whole genome shotgun (WGS) entry which is preliminary data.</text>
</comment>
<protein>
    <submittedName>
        <fullName evidence="3">Uncharacterized protein</fullName>
    </submittedName>
</protein>
<keyword evidence="4" id="KW-1185">Reference proteome</keyword>
<name>A0AAN9NN97_PSOTE</name>
<dbReference type="EMBL" id="JAYMYS010000040">
    <property type="protein sequence ID" value="KAK7375882.1"/>
    <property type="molecule type" value="Genomic_DNA"/>
</dbReference>
<evidence type="ECO:0000313" key="4">
    <source>
        <dbReference type="Proteomes" id="UP001386955"/>
    </source>
</evidence>
<reference evidence="3 4" key="1">
    <citation type="submission" date="2024-01" db="EMBL/GenBank/DDBJ databases">
        <title>The genomes of 5 underutilized Papilionoideae crops provide insights into root nodulation and disease resistanc.</title>
        <authorList>
            <person name="Jiang F."/>
        </authorList>
    </citation>
    <scope>NUCLEOTIDE SEQUENCE [LARGE SCALE GENOMIC DNA]</scope>
    <source>
        <strain evidence="3">DUOXIRENSHENG_FW03</strain>
        <tissue evidence="3">Leaves</tissue>
    </source>
</reference>
<proteinExistence type="predicted"/>
<accession>A0AAN9NN97</accession>